<dbReference type="Proteomes" id="UP001396334">
    <property type="component" value="Unassembled WGS sequence"/>
</dbReference>
<keyword evidence="1" id="KW-0479">Metal-binding</keyword>
<organism evidence="6 7">
    <name type="scientific">Hibiscus sabdariffa</name>
    <name type="common">roselle</name>
    <dbReference type="NCBI Taxonomy" id="183260"/>
    <lineage>
        <taxon>Eukaryota</taxon>
        <taxon>Viridiplantae</taxon>
        <taxon>Streptophyta</taxon>
        <taxon>Embryophyta</taxon>
        <taxon>Tracheophyta</taxon>
        <taxon>Spermatophyta</taxon>
        <taxon>Magnoliopsida</taxon>
        <taxon>eudicotyledons</taxon>
        <taxon>Gunneridae</taxon>
        <taxon>Pentapetalae</taxon>
        <taxon>rosids</taxon>
        <taxon>malvids</taxon>
        <taxon>Malvales</taxon>
        <taxon>Malvaceae</taxon>
        <taxon>Malvoideae</taxon>
        <taxon>Hibiscus</taxon>
    </lineage>
</organism>
<dbReference type="PROSITE" id="PS50222">
    <property type="entry name" value="EF_HAND_2"/>
    <property type="match status" value="4"/>
</dbReference>
<dbReference type="PROSITE" id="PS00018">
    <property type="entry name" value="EF_HAND_1"/>
    <property type="match status" value="4"/>
</dbReference>
<feature type="transmembrane region" description="Helical" evidence="4">
    <location>
        <begin position="6"/>
        <end position="23"/>
    </location>
</feature>
<feature type="domain" description="EF-hand" evidence="5">
    <location>
        <begin position="62"/>
        <end position="97"/>
    </location>
</feature>
<feature type="domain" description="EF-hand" evidence="5">
    <location>
        <begin position="152"/>
        <end position="187"/>
    </location>
</feature>
<reference evidence="6 7" key="1">
    <citation type="journal article" date="2024" name="G3 (Bethesda)">
        <title>Genome assembly of Hibiscus sabdariffa L. provides insights into metabolisms of medicinal natural products.</title>
        <authorList>
            <person name="Kim T."/>
        </authorList>
    </citation>
    <scope>NUCLEOTIDE SEQUENCE [LARGE SCALE GENOMIC DNA]</scope>
    <source>
        <strain evidence="6">TK-2024</strain>
        <tissue evidence="6">Old leaves</tissue>
    </source>
</reference>
<dbReference type="CDD" id="cd00051">
    <property type="entry name" value="EFh"/>
    <property type="match status" value="2"/>
</dbReference>
<accession>A0ABR2T5H2</accession>
<evidence type="ECO:0000256" key="2">
    <source>
        <dbReference type="ARBA" id="ARBA00022737"/>
    </source>
</evidence>
<evidence type="ECO:0000256" key="1">
    <source>
        <dbReference type="ARBA" id="ARBA00022723"/>
    </source>
</evidence>
<dbReference type="Gene3D" id="1.10.238.10">
    <property type="entry name" value="EF-hand"/>
    <property type="match status" value="2"/>
</dbReference>
<evidence type="ECO:0000256" key="3">
    <source>
        <dbReference type="ARBA" id="ARBA00022837"/>
    </source>
</evidence>
<dbReference type="EMBL" id="JBBPBN010000009">
    <property type="protein sequence ID" value="KAK9032408.1"/>
    <property type="molecule type" value="Genomic_DNA"/>
</dbReference>
<proteinExistence type="predicted"/>
<keyword evidence="7" id="KW-1185">Reference proteome</keyword>
<gene>
    <name evidence="6" type="ORF">V6N11_056677</name>
</gene>
<sequence>MVTSPLLLAFLFLAGFLNVFFYFPRNKFHAWLQSFFPNNTPKAAAAAVTQPQVIPVKERRDSNTAELKRVFATFDKNGDGFITKQELRDSLKNIRLFMTEKEVEDMVIRVDANGDGLIDFDEFCILCQAMDGGCGGGGGGEECGVKTRGGDDGEDELKEAFNVFDKDRDGLISFEELGSVLCSLGLKEGNIMEDCKAMIRKVDMDGDGMVNFDEFKKMMKTGGGGGGGGQLVLISAF</sequence>
<keyword evidence="4" id="KW-0812">Transmembrane</keyword>
<dbReference type="SMART" id="SM00054">
    <property type="entry name" value="EFh"/>
    <property type="match status" value="4"/>
</dbReference>
<feature type="domain" description="EF-hand" evidence="5">
    <location>
        <begin position="98"/>
        <end position="133"/>
    </location>
</feature>
<feature type="domain" description="EF-hand" evidence="5">
    <location>
        <begin position="190"/>
        <end position="225"/>
    </location>
</feature>
<dbReference type="Pfam" id="PF13499">
    <property type="entry name" value="EF-hand_7"/>
    <property type="match status" value="2"/>
</dbReference>
<dbReference type="PANTHER" id="PTHR10891">
    <property type="entry name" value="EF-HAND CALCIUM-BINDING DOMAIN CONTAINING PROTEIN"/>
    <property type="match status" value="1"/>
</dbReference>
<dbReference type="SUPFAM" id="SSF47473">
    <property type="entry name" value="EF-hand"/>
    <property type="match status" value="1"/>
</dbReference>
<evidence type="ECO:0000313" key="6">
    <source>
        <dbReference type="EMBL" id="KAK9032408.1"/>
    </source>
</evidence>
<evidence type="ECO:0000256" key="4">
    <source>
        <dbReference type="SAM" id="Phobius"/>
    </source>
</evidence>
<name>A0ABR2T5H2_9ROSI</name>
<dbReference type="InterPro" id="IPR011992">
    <property type="entry name" value="EF-hand-dom_pair"/>
</dbReference>
<keyword evidence="2" id="KW-0677">Repeat</keyword>
<comment type="caution">
    <text evidence="6">The sequence shown here is derived from an EMBL/GenBank/DDBJ whole genome shotgun (WGS) entry which is preliminary data.</text>
</comment>
<dbReference type="InterPro" id="IPR018247">
    <property type="entry name" value="EF_Hand_1_Ca_BS"/>
</dbReference>
<keyword evidence="4" id="KW-0472">Membrane</keyword>
<evidence type="ECO:0000313" key="7">
    <source>
        <dbReference type="Proteomes" id="UP001396334"/>
    </source>
</evidence>
<evidence type="ECO:0000259" key="5">
    <source>
        <dbReference type="PROSITE" id="PS50222"/>
    </source>
</evidence>
<protein>
    <recommendedName>
        <fullName evidence="5">EF-hand domain-containing protein</fullName>
    </recommendedName>
</protein>
<keyword evidence="4" id="KW-1133">Transmembrane helix</keyword>
<dbReference type="InterPro" id="IPR039647">
    <property type="entry name" value="EF_hand_pair_protein_CML-like"/>
</dbReference>
<dbReference type="InterPro" id="IPR002048">
    <property type="entry name" value="EF_hand_dom"/>
</dbReference>
<keyword evidence="3" id="KW-0106">Calcium</keyword>